<accession>A0ABW0XFD7</accession>
<dbReference type="Proteomes" id="UP001595975">
    <property type="component" value="Unassembled WGS sequence"/>
</dbReference>
<dbReference type="RefSeq" id="WP_380229467.1">
    <property type="nucleotide sequence ID" value="NZ_JBHSOF010000068.1"/>
</dbReference>
<protein>
    <submittedName>
        <fullName evidence="2">Uncharacterized protein</fullName>
    </submittedName>
</protein>
<sequence length="42" mass="4448">MSGEGPTGYGQNRSPYDGSSPYGRNPHGGRRAPYDQQAPHGS</sequence>
<evidence type="ECO:0000313" key="3">
    <source>
        <dbReference type="Proteomes" id="UP001595975"/>
    </source>
</evidence>
<comment type="caution">
    <text evidence="2">The sequence shown here is derived from an EMBL/GenBank/DDBJ whole genome shotgun (WGS) entry which is preliminary data.</text>
</comment>
<reference evidence="3" key="1">
    <citation type="journal article" date="2019" name="Int. J. Syst. Evol. Microbiol.">
        <title>The Global Catalogue of Microorganisms (GCM) 10K type strain sequencing project: providing services to taxonomists for standard genome sequencing and annotation.</title>
        <authorList>
            <consortium name="The Broad Institute Genomics Platform"/>
            <consortium name="The Broad Institute Genome Sequencing Center for Infectious Disease"/>
            <person name="Wu L."/>
            <person name="Ma J."/>
        </authorList>
    </citation>
    <scope>NUCLEOTIDE SEQUENCE [LARGE SCALE GENOMIC DNA]</scope>
    <source>
        <strain evidence="3">CGMCC 4.1437</strain>
    </source>
</reference>
<organism evidence="2 3">
    <name type="scientific">Kitasatospora misakiensis</name>
    <dbReference type="NCBI Taxonomy" id="67330"/>
    <lineage>
        <taxon>Bacteria</taxon>
        <taxon>Bacillati</taxon>
        <taxon>Actinomycetota</taxon>
        <taxon>Actinomycetes</taxon>
        <taxon>Kitasatosporales</taxon>
        <taxon>Streptomycetaceae</taxon>
        <taxon>Kitasatospora</taxon>
    </lineage>
</organism>
<evidence type="ECO:0000313" key="2">
    <source>
        <dbReference type="EMBL" id="MFC5667799.1"/>
    </source>
</evidence>
<keyword evidence="3" id="KW-1185">Reference proteome</keyword>
<feature type="region of interest" description="Disordered" evidence="1">
    <location>
        <begin position="1"/>
        <end position="42"/>
    </location>
</feature>
<gene>
    <name evidence="2" type="ORF">ACFP3U_33145</name>
</gene>
<evidence type="ECO:0000256" key="1">
    <source>
        <dbReference type="SAM" id="MobiDB-lite"/>
    </source>
</evidence>
<dbReference type="EMBL" id="JBHSOF010000068">
    <property type="protein sequence ID" value="MFC5667799.1"/>
    <property type="molecule type" value="Genomic_DNA"/>
</dbReference>
<proteinExistence type="predicted"/>
<name>A0ABW0XFD7_9ACTN</name>